<dbReference type="SMART" id="SM00256">
    <property type="entry name" value="FBOX"/>
    <property type="match status" value="1"/>
</dbReference>
<feature type="domain" description="F-box" evidence="1">
    <location>
        <begin position="10"/>
        <end position="51"/>
    </location>
</feature>
<name>A0AAU9REH6_THLAR</name>
<gene>
    <name evidence="2" type="ORF">TAV2_LOCUS639</name>
</gene>
<evidence type="ECO:0000259" key="1">
    <source>
        <dbReference type="SMART" id="SM00256"/>
    </source>
</evidence>
<dbReference type="EMBL" id="OU466857">
    <property type="protein sequence ID" value="CAH2038890.1"/>
    <property type="molecule type" value="Genomic_DNA"/>
</dbReference>
<dbReference type="AlphaFoldDB" id="A0AAU9REH6"/>
<dbReference type="CDD" id="cd22157">
    <property type="entry name" value="F-box_AtFBW1-like"/>
    <property type="match status" value="1"/>
</dbReference>
<dbReference type="NCBIfam" id="TIGR01640">
    <property type="entry name" value="F_box_assoc_1"/>
    <property type="match status" value="1"/>
</dbReference>
<reference evidence="2 3" key="1">
    <citation type="submission" date="2022-03" db="EMBL/GenBank/DDBJ databases">
        <authorList>
            <person name="Nunn A."/>
            <person name="Chopra R."/>
            <person name="Nunn A."/>
            <person name="Contreras Garrido A."/>
        </authorList>
    </citation>
    <scope>NUCLEOTIDE SEQUENCE [LARGE SCALE GENOMIC DNA]</scope>
</reference>
<sequence length="413" mass="46480">MGLSSEAPELPVDLVTEQILTRLPGKSLMRFKCVSRHWLSVISSKHFTDRFLTVRPSPRLFMCLWDPNDDNRNRYWVTLSLAPSSTSSSSTTTPSSFVVDQDLTIPGMGGYNLQNFRGFMCYSNGSIALIYNPATAELVTLPFFRSCIRGKKVASYYFGHDPVNDQYKVVSLVSARKQFRGLVTVTSENWVFDLKTGKGCCSWKKAALTPPDFSHQQIGLGGGVCIDGVIYYLAWTPYKKVVVSFDIRSEEFNMIPVPYDENVRNMALLEHGGKVTLFDQTNLKDMGVVALWTLEEARSKKWSCKSRVLESSQMHLVNSIAFKIRGTTQKGKVLLKPEEFLSPFHILCYDIQSNDMSKIEMEGIPNSWFSLDKGPAFDLVFMDQSESVMEWETLIHGEMIDAAAPSTGSKDQL</sequence>
<dbReference type="Proteomes" id="UP000836841">
    <property type="component" value="Chromosome 1"/>
</dbReference>
<dbReference type="SUPFAM" id="SSF81383">
    <property type="entry name" value="F-box domain"/>
    <property type="match status" value="1"/>
</dbReference>
<dbReference type="InterPro" id="IPR036047">
    <property type="entry name" value="F-box-like_dom_sf"/>
</dbReference>
<proteinExistence type="predicted"/>
<accession>A0AAU9REH6</accession>
<keyword evidence="3" id="KW-1185">Reference proteome</keyword>
<dbReference type="InterPro" id="IPR017451">
    <property type="entry name" value="F-box-assoc_interact_dom"/>
</dbReference>
<dbReference type="PANTHER" id="PTHR31111">
    <property type="entry name" value="BNAA05G37150D PROTEIN-RELATED"/>
    <property type="match status" value="1"/>
</dbReference>
<evidence type="ECO:0000313" key="3">
    <source>
        <dbReference type="Proteomes" id="UP000836841"/>
    </source>
</evidence>
<dbReference type="Pfam" id="PF00646">
    <property type="entry name" value="F-box"/>
    <property type="match status" value="1"/>
</dbReference>
<dbReference type="PANTHER" id="PTHR31111:SF37">
    <property type="entry name" value="F-BOX ONLY PROTEIN 8"/>
    <property type="match status" value="1"/>
</dbReference>
<evidence type="ECO:0000313" key="2">
    <source>
        <dbReference type="EMBL" id="CAH2038890.1"/>
    </source>
</evidence>
<dbReference type="Gene3D" id="1.20.1280.50">
    <property type="match status" value="1"/>
</dbReference>
<dbReference type="Pfam" id="PF08268">
    <property type="entry name" value="FBA_3"/>
    <property type="match status" value="1"/>
</dbReference>
<protein>
    <recommendedName>
        <fullName evidence="1">F-box domain-containing protein</fullName>
    </recommendedName>
</protein>
<organism evidence="2 3">
    <name type="scientific">Thlaspi arvense</name>
    <name type="common">Field penny-cress</name>
    <dbReference type="NCBI Taxonomy" id="13288"/>
    <lineage>
        <taxon>Eukaryota</taxon>
        <taxon>Viridiplantae</taxon>
        <taxon>Streptophyta</taxon>
        <taxon>Embryophyta</taxon>
        <taxon>Tracheophyta</taxon>
        <taxon>Spermatophyta</taxon>
        <taxon>Magnoliopsida</taxon>
        <taxon>eudicotyledons</taxon>
        <taxon>Gunneridae</taxon>
        <taxon>Pentapetalae</taxon>
        <taxon>rosids</taxon>
        <taxon>malvids</taxon>
        <taxon>Brassicales</taxon>
        <taxon>Brassicaceae</taxon>
        <taxon>Thlaspideae</taxon>
        <taxon>Thlaspi</taxon>
    </lineage>
</organism>
<dbReference type="InterPro" id="IPR001810">
    <property type="entry name" value="F-box_dom"/>
</dbReference>
<dbReference type="InterPro" id="IPR013187">
    <property type="entry name" value="F-box-assoc_dom_typ3"/>
</dbReference>